<dbReference type="EMBL" id="JAATIQ010000040">
    <property type="protein sequence ID" value="KAF4395365.1"/>
    <property type="molecule type" value="Genomic_DNA"/>
</dbReference>
<gene>
    <name evidence="3" type="ORF">F8388_015106</name>
    <name evidence="4" type="ORF">G4B88_010829</name>
</gene>
<name>A0A7J6HJZ4_CANSA</name>
<dbReference type="Gene3D" id="3.30.559.10">
    <property type="entry name" value="Chloramphenicol acetyltransferase-like domain"/>
    <property type="match status" value="2"/>
</dbReference>
<dbReference type="Pfam" id="PF02458">
    <property type="entry name" value="Transferase"/>
    <property type="match status" value="1"/>
</dbReference>
<dbReference type="PANTHER" id="PTHR31625">
    <property type="match status" value="1"/>
</dbReference>
<evidence type="ECO:0000256" key="2">
    <source>
        <dbReference type="ARBA" id="ARBA00023315"/>
    </source>
</evidence>
<dbReference type="EMBL" id="JAATIP010000198">
    <property type="protein sequence ID" value="KAF4360783.1"/>
    <property type="molecule type" value="Genomic_DNA"/>
</dbReference>
<keyword evidence="2" id="KW-0012">Acyltransferase</keyword>
<organism evidence="4 6">
    <name type="scientific">Cannabis sativa</name>
    <name type="common">Hemp</name>
    <name type="synonym">Marijuana</name>
    <dbReference type="NCBI Taxonomy" id="3483"/>
    <lineage>
        <taxon>Eukaryota</taxon>
        <taxon>Viridiplantae</taxon>
        <taxon>Streptophyta</taxon>
        <taxon>Embryophyta</taxon>
        <taxon>Tracheophyta</taxon>
        <taxon>Spermatophyta</taxon>
        <taxon>Magnoliopsida</taxon>
        <taxon>eudicotyledons</taxon>
        <taxon>Gunneridae</taxon>
        <taxon>Pentapetalae</taxon>
        <taxon>rosids</taxon>
        <taxon>fabids</taxon>
        <taxon>Rosales</taxon>
        <taxon>Cannabaceae</taxon>
        <taxon>Cannabis</taxon>
    </lineage>
</organism>
<dbReference type="InterPro" id="IPR051504">
    <property type="entry name" value="Plant_metabolite_acyltrans"/>
</dbReference>
<evidence type="ECO:0000313" key="4">
    <source>
        <dbReference type="EMBL" id="KAF4395365.1"/>
    </source>
</evidence>
<dbReference type="Proteomes" id="UP000525078">
    <property type="component" value="Unassembled WGS sequence"/>
</dbReference>
<comment type="caution">
    <text evidence="4">The sequence shown here is derived from an EMBL/GenBank/DDBJ whole genome shotgun (WGS) entry which is preliminary data.</text>
</comment>
<keyword evidence="1" id="KW-0808">Transferase</keyword>
<accession>A0A7J6HJZ4</accession>
<sequence length="328" mass="36520">MALQITVFPNKGFCIGLTNHHGLVDGKSAAMFMKAWAYLTKENKPPLLPEELTPFYDRTVIKDPSGFEMKVLNYIIGDNSGSTSSDCRNNPKLFEFESFQSSDLDELYRAIFELSRSDIDKLRRKVPNSNPNNLHLSSFVLTYAYIFDCFLKATNEDKTKSKVFIILAADYRNRLTPPVPENYLGNCVVAKINFDDMREHVIGKEKEGVDSFTAIVMIVSDLVKSVGKEKDLYCEIENEIVTFPATVSDNSCHVGVAGSPSLGFYNTDFGWGRPEKFVVVSIENGAISMAECGDGSGGIEVGLVLKKHQMDHFASLFHNGLSHNNNIV</sequence>
<reference evidence="5 6" key="1">
    <citation type="journal article" date="2020" name="bioRxiv">
        <title>Sequence and annotation of 42 cannabis genomes reveals extensive copy number variation in cannabinoid synthesis and pathogen resistance genes.</title>
        <authorList>
            <person name="Mckernan K.J."/>
            <person name="Helbert Y."/>
            <person name="Kane L.T."/>
            <person name="Ebling H."/>
            <person name="Zhang L."/>
            <person name="Liu B."/>
            <person name="Eaton Z."/>
            <person name="Mclaughlin S."/>
            <person name="Kingan S."/>
            <person name="Baybayan P."/>
            <person name="Concepcion G."/>
            <person name="Jordan M."/>
            <person name="Riva A."/>
            <person name="Barbazuk W."/>
            <person name="Harkins T."/>
        </authorList>
    </citation>
    <scope>NUCLEOTIDE SEQUENCE [LARGE SCALE GENOMIC DNA]</scope>
    <source>
        <strain evidence="5 6">cv. Jamaican Lion 4</strain>
        <strain evidence="4">Father</strain>
        <strain evidence="3">Mother</strain>
        <tissue evidence="4">Leaf</tissue>
    </source>
</reference>
<evidence type="ECO:0000313" key="6">
    <source>
        <dbReference type="Proteomes" id="UP000583929"/>
    </source>
</evidence>
<dbReference type="AlphaFoldDB" id="A0A7J6HJZ4"/>
<dbReference type="Proteomes" id="UP000583929">
    <property type="component" value="Unassembled WGS sequence"/>
</dbReference>
<dbReference type="GO" id="GO:0016747">
    <property type="term" value="F:acyltransferase activity, transferring groups other than amino-acyl groups"/>
    <property type="evidence" value="ECO:0007669"/>
    <property type="project" value="UniProtKB-ARBA"/>
</dbReference>
<dbReference type="InterPro" id="IPR023213">
    <property type="entry name" value="CAT-like_dom_sf"/>
</dbReference>
<evidence type="ECO:0000313" key="3">
    <source>
        <dbReference type="EMBL" id="KAF4360783.1"/>
    </source>
</evidence>
<evidence type="ECO:0000313" key="5">
    <source>
        <dbReference type="Proteomes" id="UP000525078"/>
    </source>
</evidence>
<evidence type="ECO:0000256" key="1">
    <source>
        <dbReference type="ARBA" id="ARBA00022679"/>
    </source>
</evidence>
<protein>
    <submittedName>
        <fullName evidence="4">Uncharacterized protein</fullName>
    </submittedName>
</protein>
<proteinExistence type="predicted"/>
<keyword evidence="6" id="KW-1185">Reference proteome</keyword>